<dbReference type="Proteomes" id="UP000244722">
    <property type="component" value="Unassembled WGS sequence"/>
</dbReference>
<feature type="signal peptide" evidence="1">
    <location>
        <begin position="1"/>
        <end position="22"/>
    </location>
</feature>
<reference evidence="2 3" key="1">
    <citation type="submission" date="2017-04" db="EMBL/GenBank/DDBJ databases">
        <title>Draft genome sequence of Tuber borchii Vittad., a whitish edible truffle.</title>
        <authorList>
            <consortium name="DOE Joint Genome Institute"/>
            <person name="Murat C."/>
            <person name="Kuo A."/>
            <person name="Barry K.W."/>
            <person name="Clum A."/>
            <person name="Dockter R.B."/>
            <person name="Fauchery L."/>
            <person name="Iotti M."/>
            <person name="Kohler A."/>
            <person name="Labutti K."/>
            <person name="Lindquist E.A."/>
            <person name="Lipzen A."/>
            <person name="Ohm R.A."/>
            <person name="Wang M."/>
            <person name="Grigoriev I.V."/>
            <person name="Zambonelli A."/>
            <person name="Martin F.M."/>
        </authorList>
    </citation>
    <scope>NUCLEOTIDE SEQUENCE [LARGE SCALE GENOMIC DNA]</scope>
    <source>
        <strain evidence="2 3">Tbo3840</strain>
    </source>
</reference>
<evidence type="ECO:0000256" key="1">
    <source>
        <dbReference type="SAM" id="SignalP"/>
    </source>
</evidence>
<dbReference type="OrthoDB" id="5507699at2759"/>
<keyword evidence="3" id="KW-1185">Reference proteome</keyword>
<comment type="caution">
    <text evidence="2">The sequence shown here is derived from an EMBL/GenBank/DDBJ whole genome shotgun (WGS) entry which is preliminary data.</text>
</comment>
<accession>A0A2T6ZPP8</accession>
<organism evidence="2 3">
    <name type="scientific">Tuber borchii</name>
    <name type="common">White truffle</name>
    <dbReference type="NCBI Taxonomy" id="42251"/>
    <lineage>
        <taxon>Eukaryota</taxon>
        <taxon>Fungi</taxon>
        <taxon>Dikarya</taxon>
        <taxon>Ascomycota</taxon>
        <taxon>Pezizomycotina</taxon>
        <taxon>Pezizomycetes</taxon>
        <taxon>Pezizales</taxon>
        <taxon>Tuberaceae</taxon>
        <taxon>Tuber</taxon>
    </lineage>
</organism>
<evidence type="ECO:0000313" key="2">
    <source>
        <dbReference type="EMBL" id="PUU77447.1"/>
    </source>
</evidence>
<name>A0A2T6ZPP8_TUBBO</name>
<feature type="chain" id="PRO_5015614084" description="Ubiquitin-like domain-containing protein" evidence="1">
    <location>
        <begin position="23"/>
        <end position="92"/>
    </location>
</feature>
<proteinExistence type="predicted"/>
<dbReference type="EMBL" id="NESQ01000153">
    <property type="protein sequence ID" value="PUU77447.1"/>
    <property type="molecule type" value="Genomic_DNA"/>
</dbReference>
<dbReference type="AlphaFoldDB" id="A0A2T6ZPP8"/>
<evidence type="ECO:0000313" key="3">
    <source>
        <dbReference type="Proteomes" id="UP000244722"/>
    </source>
</evidence>
<gene>
    <name evidence="2" type="ORF">B9Z19DRAFT_1086337</name>
</gene>
<protein>
    <recommendedName>
        <fullName evidence="4">Ubiquitin-like domain-containing protein</fullName>
    </recommendedName>
</protein>
<sequence>MLVLRILIAPFLVSIPPLPVTLNQISNQITNDSGVPLDLEHAYTKLSDNALARSGMMPERRPISTFGGGASPRWHWGVIDERRMYEIAEGLG</sequence>
<evidence type="ECO:0008006" key="4">
    <source>
        <dbReference type="Google" id="ProtNLM"/>
    </source>
</evidence>
<keyword evidence="1" id="KW-0732">Signal</keyword>